<evidence type="ECO:0000313" key="1">
    <source>
        <dbReference type="EMBL" id="SVA70498.1"/>
    </source>
</evidence>
<accession>A0A381Y0K3</accession>
<name>A0A381Y0K3_9ZZZZ</name>
<proteinExistence type="predicted"/>
<organism evidence="1">
    <name type="scientific">marine metagenome</name>
    <dbReference type="NCBI Taxonomy" id="408172"/>
    <lineage>
        <taxon>unclassified sequences</taxon>
        <taxon>metagenomes</taxon>
        <taxon>ecological metagenomes</taxon>
    </lineage>
</organism>
<sequence length="25" mass="2652">VARAVQHIEAAVTDGDVITLIEETT</sequence>
<protein>
    <submittedName>
        <fullName evidence="1">Uncharacterized protein</fullName>
    </submittedName>
</protein>
<gene>
    <name evidence="1" type="ORF">METZ01_LOCUS123352</name>
</gene>
<feature type="non-terminal residue" evidence="1">
    <location>
        <position position="1"/>
    </location>
</feature>
<dbReference type="EMBL" id="UINC01017051">
    <property type="protein sequence ID" value="SVA70498.1"/>
    <property type="molecule type" value="Genomic_DNA"/>
</dbReference>
<feature type="non-terminal residue" evidence="1">
    <location>
        <position position="25"/>
    </location>
</feature>
<reference evidence="1" key="1">
    <citation type="submission" date="2018-05" db="EMBL/GenBank/DDBJ databases">
        <authorList>
            <person name="Lanie J.A."/>
            <person name="Ng W.-L."/>
            <person name="Kazmierczak K.M."/>
            <person name="Andrzejewski T.M."/>
            <person name="Davidsen T.M."/>
            <person name="Wayne K.J."/>
            <person name="Tettelin H."/>
            <person name="Glass J.I."/>
            <person name="Rusch D."/>
            <person name="Podicherti R."/>
            <person name="Tsui H.-C.T."/>
            <person name="Winkler M.E."/>
        </authorList>
    </citation>
    <scope>NUCLEOTIDE SEQUENCE</scope>
</reference>
<dbReference type="AlphaFoldDB" id="A0A381Y0K3"/>